<dbReference type="AlphaFoldDB" id="A0A0K2UZ13"/>
<organism evidence="1">
    <name type="scientific">Lepeophtheirus salmonis</name>
    <name type="common">Salmon louse</name>
    <name type="synonym">Caligus salmonis</name>
    <dbReference type="NCBI Taxonomy" id="72036"/>
    <lineage>
        <taxon>Eukaryota</taxon>
        <taxon>Metazoa</taxon>
        <taxon>Ecdysozoa</taxon>
        <taxon>Arthropoda</taxon>
        <taxon>Crustacea</taxon>
        <taxon>Multicrustacea</taxon>
        <taxon>Hexanauplia</taxon>
        <taxon>Copepoda</taxon>
        <taxon>Siphonostomatoida</taxon>
        <taxon>Caligidae</taxon>
        <taxon>Lepeophtheirus</taxon>
    </lineage>
</organism>
<evidence type="ECO:0000313" key="1">
    <source>
        <dbReference type="EMBL" id="CDW43112.1"/>
    </source>
</evidence>
<reference evidence="1" key="1">
    <citation type="submission" date="2014-05" db="EMBL/GenBank/DDBJ databases">
        <authorList>
            <person name="Chronopoulou M."/>
        </authorList>
    </citation>
    <scope>NUCLEOTIDE SEQUENCE</scope>
    <source>
        <tissue evidence="1">Whole organism</tissue>
    </source>
</reference>
<accession>A0A0K2UZ13</accession>
<sequence length="35" mass="4120">MDNHLNRYITKVILHAISIFVRSELKSDLMYSPLT</sequence>
<name>A0A0K2UZ13_LEPSM</name>
<dbReference type="EMBL" id="HACA01025751">
    <property type="protein sequence ID" value="CDW43112.1"/>
    <property type="molecule type" value="Transcribed_RNA"/>
</dbReference>
<protein>
    <submittedName>
        <fullName evidence="1">Uncharacterized protein</fullName>
    </submittedName>
</protein>
<proteinExistence type="predicted"/>